<dbReference type="Proteomes" id="UP000316988">
    <property type="component" value="Unassembled WGS sequence"/>
</dbReference>
<evidence type="ECO:0000259" key="4">
    <source>
        <dbReference type="Pfam" id="PF07992"/>
    </source>
</evidence>
<evidence type="ECO:0000256" key="1">
    <source>
        <dbReference type="ARBA" id="ARBA00022630"/>
    </source>
</evidence>
<dbReference type="AlphaFoldDB" id="A0A554S811"/>
<evidence type="ECO:0000313" key="5">
    <source>
        <dbReference type="EMBL" id="TSD62466.1"/>
    </source>
</evidence>
<dbReference type="InterPro" id="IPR036188">
    <property type="entry name" value="FAD/NAD-bd_sf"/>
</dbReference>
<gene>
    <name evidence="5" type="ORF">FNM00_10935</name>
</gene>
<reference evidence="5 6" key="1">
    <citation type="submission" date="2019-07" db="EMBL/GenBank/DDBJ databases">
        <authorList>
            <person name="Zhao L.H."/>
        </authorList>
    </citation>
    <scope>NUCLEOTIDE SEQUENCE [LARGE SCALE GENOMIC DNA]</scope>
    <source>
        <strain evidence="5 6">Co35</strain>
    </source>
</reference>
<dbReference type="OrthoDB" id="9786503at2"/>
<dbReference type="EMBL" id="VLNT01000008">
    <property type="protein sequence ID" value="TSD62466.1"/>
    <property type="molecule type" value="Genomic_DNA"/>
</dbReference>
<name>A0A554S811_9ACTN</name>
<dbReference type="Gene3D" id="3.50.50.60">
    <property type="entry name" value="FAD/NAD(P)-binding domain"/>
    <property type="match status" value="2"/>
</dbReference>
<keyword evidence="2" id="KW-0560">Oxidoreductase</keyword>
<dbReference type="InterPro" id="IPR023753">
    <property type="entry name" value="FAD/NAD-binding_dom"/>
</dbReference>
<comment type="catalytic activity">
    <reaction evidence="3">
        <text>[thioredoxin]-dithiol + NADP(+) = [thioredoxin]-disulfide + NADPH + H(+)</text>
        <dbReference type="Rhea" id="RHEA:20345"/>
        <dbReference type="Rhea" id="RHEA-COMP:10698"/>
        <dbReference type="Rhea" id="RHEA-COMP:10700"/>
        <dbReference type="ChEBI" id="CHEBI:15378"/>
        <dbReference type="ChEBI" id="CHEBI:29950"/>
        <dbReference type="ChEBI" id="CHEBI:50058"/>
        <dbReference type="ChEBI" id="CHEBI:57783"/>
        <dbReference type="ChEBI" id="CHEBI:58349"/>
        <dbReference type="EC" id="1.8.1.9"/>
    </reaction>
</comment>
<dbReference type="SUPFAM" id="SSF51905">
    <property type="entry name" value="FAD/NAD(P)-binding domain"/>
    <property type="match status" value="1"/>
</dbReference>
<dbReference type="GO" id="GO:0004791">
    <property type="term" value="F:thioredoxin-disulfide reductase (NADPH) activity"/>
    <property type="evidence" value="ECO:0007669"/>
    <property type="project" value="UniProtKB-EC"/>
</dbReference>
<feature type="domain" description="FAD/NAD(P)-binding" evidence="4">
    <location>
        <begin position="5"/>
        <end position="275"/>
    </location>
</feature>
<comment type="caution">
    <text evidence="5">The sequence shown here is derived from an EMBL/GenBank/DDBJ whole genome shotgun (WGS) entry which is preliminary data.</text>
</comment>
<sequence length="309" mass="32247">MTDSYDVAVIGGGPAGIGAATALGRSRRSVLVIDAGHPRNAPAEHAHNVFTREGTPPRELLALGRQDTAPYDVTYVDGSVTAARPVDDGLSITVASGEEFIVRRLILATGVTDELPAVPGLADHWGTQVLHCPYCHGWEVRDQRIVVLATTPMAAHQAFLFGHLAGELTVVGPSVDEIEADTRRQLEALGYRLVSTPVDHIESENGRLVGVALTDGSVLPADAVTVAPRSVARADVFIGLGGELEEHPMGGLIIPSDPLTGRTPVDRVWVAGNARDLSAIVGQSHNDGVRVGAGVNADLVMADAARAAG</sequence>
<accession>A0A554S811</accession>
<evidence type="ECO:0000256" key="2">
    <source>
        <dbReference type="ARBA" id="ARBA00023002"/>
    </source>
</evidence>
<keyword evidence="1" id="KW-0285">Flavoprotein</keyword>
<dbReference type="PRINTS" id="PR00368">
    <property type="entry name" value="FADPNR"/>
</dbReference>
<dbReference type="PRINTS" id="PR00469">
    <property type="entry name" value="PNDRDTASEII"/>
</dbReference>
<keyword evidence="6" id="KW-1185">Reference proteome</keyword>
<proteinExistence type="predicted"/>
<dbReference type="Pfam" id="PF07992">
    <property type="entry name" value="Pyr_redox_2"/>
    <property type="match status" value="1"/>
</dbReference>
<protein>
    <submittedName>
        <fullName evidence="5">NAD(P)/FAD-dependent oxidoreductase</fullName>
    </submittedName>
</protein>
<evidence type="ECO:0000256" key="3">
    <source>
        <dbReference type="ARBA" id="ARBA00048132"/>
    </source>
</evidence>
<organism evidence="5 6">
    <name type="scientific">Aeromicrobium piscarium</name>
    <dbReference type="NCBI Taxonomy" id="2590901"/>
    <lineage>
        <taxon>Bacteria</taxon>
        <taxon>Bacillati</taxon>
        <taxon>Actinomycetota</taxon>
        <taxon>Actinomycetes</taxon>
        <taxon>Propionibacteriales</taxon>
        <taxon>Nocardioidaceae</taxon>
        <taxon>Aeromicrobium</taxon>
    </lineage>
</organism>
<dbReference type="InterPro" id="IPR050097">
    <property type="entry name" value="Ferredoxin-NADP_redctase_2"/>
</dbReference>
<evidence type="ECO:0000313" key="6">
    <source>
        <dbReference type="Proteomes" id="UP000316988"/>
    </source>
</evidence>
<dbReference type="RefSeq" id="WP_143913570.1">
    <property type="nucleotide sequence ID" value="NZ_VLNT01000008.1"/>
</dbReference>
<dbReference type="PANTHER" id="PTHR48105">
    <property type="entry name" value="THIOREDOXIN REDUCTASE 1-RELATED-RELATED"/>
    <property type="match status" value="1"/>
</dbReference>